<dbReference type="Pfam" id="PF12767">
    <property type="entry name" value="SAGA-Tad1"/>
    <property type="match status" value="1"/>
</dbReference>
<dbReference type="Proteomes" id="UP001454036">
    <property type="component" value="Unassembled WGS sequence"/>
</dbReference>
<dbReference type="GO" id="GO:0000124">
    <property type="term" value="C:SAGA complex"/>
    <property type="evidence" value="ECO:0007669"/>
    <property type="project" value="UniProtKB-ARBA"/>
</dbReference>
<gene>
    <name evidence="6" type="ORF">LIER_22104</name>
</gene>
<feature type="region of interest" description="Disordered" evidence="5">
    <location>
        <begin position="80"/>
        <end position="162"/>
    </location>
</feature>
<accession>A0AAV3QST7</accession>
<evidence type="ECO:0000256" key="5">
    <source>
        <dbReference type="SAM" id="MobiDB-lite"/>
    </source>
</evidence>
<keyword evidence="3" id="KW-0804">Transcription</keyword>
<keyword evidence="4" id="KW-0539">Nucleus</keyword>
<dbReference type="InterPro" id="IPR024738">
    <property type="entry name" value="Hfi1/Tada1"/>
</dbReference>
<dbReference type="GO" id="GO:0003713">
    <property type="term" value="F:transcription coactivator activity"/>
    <property type="evidence" value="ECO:0007669"/>
    <property type="project" value="TreeGrafter"/>
</dbReference>
<evidence type="ECO:0000313" key="6">
    <source>
        <dbReference type="EMBL" id="GAA0167095.1"/>
    </source>
</evidence>
<evidence type="ECO:0000256" key="2">
    <source>
        <dbReference type="ARBA" id="ARBA00023015"/>
    </source>
</evidence>
<reference evidence="6 7" key="1">
    <citation type="submission" date="2024-01" db="EMBL/GenBank/DDBJ databases">
        <title>The complete chloroplast genome sequence of Lithospermum erythrorhizon: insights into the phylogenetic relationship among Boraginaceae species and the maternal lineages of purple gromwells.</title>
        <authorList>
            <person name="Okada T."/>
            <person name="Watanabe K."/>
        </authorList>
    </citation>
    <scope>NUCLEOTIDE SEQUENCE [LARGE SCALE GENOMIC DNA]</scope>
</reference>
<evidence type="ECO:0000313" key="7">
    <source>
        <dbReference type="Proteomes" id="UP001454036"/>
    </source>
</evidence>
<dbReference type="PANTHER" id="PTHR21277">
    <property type="entry name" value="TRANSCRIPTIONAL ADAPTER 1"/>
    <property type="match status" value="1"/>
</dbReference>
<protein>
    <submittedName>
        <fullName evidence="6">Uncharacterized protein</fullName>
    </submittedName>
</protein>
<feature type="compositionally biased region" description="Polar residues" evidence="5">
    <location>
        <begin position="103"/>
        <end position="113"/>
    </location>
</feature>
<comment type="caution">
    <text evidence="6">The sequence shown here is derived from an EMBL/GenBank/DDBJ whole genome shotgun (WGS) entry which is preliminary data.</text>
</comment>
<dbReference type="CDD" id="cd22933">
    <property type="entry name" value="HFD_HFI1"/>
    <property type="match status" value="1"/>
</dbReference>
<keyword evidence="2" id="KW-0805">Transcription regulation</keyword>
<dbReference type="GO" id="GO:0006357">
    <property type="term" value="P:regulation of transcription by RNA polymerase II"/>
    <property type="evidence" value="ECO:0007669"/>
    <property type="project" value="TreeGrafter"/>
</dbReference>
<comment type="subcellular location">
    <subcellularLocation>
        <location evidence="1">Nucleus</location>
    </subcellularLocation>
</comment>
<evidence type="ECO:0000256" key="3">
    <source>
        <dbReference type="ARBA" id="ARBA00023163"/>
    </source>
</evidence>
<feature type="compositionally biased region" description="Low complexity" evidence="5">
    <location>
        <begin position="115"/>
        <end position="128"/>
    </location>
</feature>
<dbReference type="AlphaFoldDB" id="A0AAV3QST7"/>
<proteinExistence type="predicted"/>
<name>A0AAV3QST7_LITER</name>
<evidence type="ECO:0000256" key="1">
    <source>
        <dbReference type="ARBA" id="ARBA00004123"/>
    </source>
</evidence>
<keyword evidence="7" id="KW-1185">Reference proteome</keyword>
<dbReference type="EMBL" id="BAABME010005964">
    <property type="protein sequence ID" value="GAA0167095.1"/>
    <property type="molecule type" value="Genomic_DNA"/>
</dbReference>
<feature type="region of interest" description="Disordered" evidence="5">
    <location>
        <begin position="198"/>
        <end position="243"/>
    </location>
</feature>
<sequence>MQSPQQDYSRINLAELKAQIVRKLGPERSKQYFYYLNRLLSLKLSKVEFEKLCVQVVGRENVPLHNQFIRSILKNACSAKAPPPIPDNEGMETPAEVGEKDTSNSNHLQNGYHTSLAPASSSPGLSNGDILPLSPRKARTHLRDRRGGDRRSALGLNENNHSASQELMTTHSRNFILDNGALSSIDTQSPVQNHSLLSHQSAKDNRVSVHNSGFSIPKRSSDGSVSVHRKDQSESSAGGDWRQMHARRPLQAPFGVSFCPVSVGGAPRTLSAPTSSKCVSTSSFGGLLDSVMLREHMEQISVTQGLEGVSIECANLVNNGLDAYLKRIIGSCIGFVGARLEREPLKNGVRIDHHFQMPRSGRPSDIIHKHKRTVPISLQDFRASLELNPQQLGEDWPLLLEKIYQCFLSFMASRTSLLLLRVKGAPVFKNLQKLAIEWNVVFYSYRFCEQTIKTSYIYEEISPFWKHHIAQFIPYTHTGNLLRAKIVIDLY</sequence>
<evidence type="ECO:0000256" key="4">
    <source>
        <dbReference type="ARBA" id="ARBA00023242"/>
    </source>
</evidence>
<organism evidence="6 7">
    <name type="scientific">Lithospermum erythrorhizon</name>
    <name type="common">Purple gromwell</name>
    <name type="synonym">Lithospermum officinale var. erythrorhizon</name>
    <dbReference type="NCBI Taxonomy" id="34254"/>
    <lineage>
        <taxon>Eukaryota</taxon>
        <taxon>Viridiplantae</taxon>
        <taxon>Streptophyta</taxon>
        <taxon>Embryophyta</taxon>
        <taxon>Tracheophyta</taxon>
        <taxon>Spermatophyta</taxon>
        <taxon>Magnoliopsida</taxon>
        <taxon>eudicotyledons</taxon>
        <taxon>Gunneridae</taxon>
        <taxon>Pentapetalae</taxon>
        <taxon>asterids</taxon>
        <taxon>lamiids</taxon>
        <taxon>Boraginales</taxon>
        <taxon>Boraginaceae</taxon>
        <taxon>Boraginoideae</taxon>
        <taxon>Lithospermeae</taxon>
        <taxon>Lithospermum</taxon>
    </lineage>
</organism>
<dbReference type="GO" id="GO:0005634">
    <property type="term" value="C:nucleus"/>
    <property type="evidence" value="ECO:0007669"/>
    <property type="project" value="UniProtKB-SubCell"/>
</dbReference>
<dbReference type="PANTHER" id="PTHR21277:SF5">
    <property type="entry name" value="TRANSCRIPTIONAL ADAPTER 1"/>
    <property type="match status" value="1"/>
</dbReference>